<feature type="signal peptide" evidence="1">
    <location>
        <begin position="1"/>
        <end position="23"/>
    </location>
</feature>
<protein>
    <submittedName>
        <fullName evidence="3">ABC transporter substrate-binding protein</fullName>
    </submittedName>
</protein>
<keyword evidence="1" id="KW-0732">Signal</keyword>
<evidence type="ECO:0000313" key="4">
    <source>
        <dbReference type="Proteomes" id="UP001500192"/>
    </source>
</evidence>
<dbReference type="Gene3D" id="3.10.105.10">
    <property type="entry name" value="Dipeptide-binding Protein, Domain 3"/>
    <property type="match status" value="1"/>
</dbReference>
<dbReference type="Pfam" id="PF00496">
    <property type="entry name" value="SBP_bac_5"/>
    <property type="match status" value="1"/>
</dbReference>
<keyword evidence="4" id="KW-1185">Reference proteome</keyword>
<dbReference type="SUPFAM" id="SSF53850">
    <property type="entry name" value="Periplasmic binding protein-like II"/>
    <property type="match status" value="1"/>
</dbReference>
<feature type="chain" id="PRO_5046576853" evidence="1">
    <location>
        <begin position="24"/>
        <end position="523"/>
    </location>
</feature>
<dbReference type="InterPro" id="IPR000914">
    <property type="entry name" value="SBP_5_dom"/>
</dbReference>
<gene>
    <name evidence="3" type="ORF">GCM10023214_64690</name>
</gene>
<evidence type="ECO:0000259" key="2">
    <source>
        <dbReference type="Pfam" id="PF00496"/>
    </source>
</evidence>
<organism evidence="3 4">
    <name type="scientific">Amycolatopsis dongchuanensis</name>
    <dbReference type="NCBI Taxonomy" id="1070866"/>
    <lineage>
        <taxon>Bacteria</taxon>
        <taxon>Bacillati</taxon>
        <taxon>Actinomycetota</taxon>
        <taxon>Actinomycetes</taxon>
        <taxon>Pseudonocardiales</taxon>
        <taxon>Pseudonocardiaceae</taxon>
        <taxon>Amycolatopsis</taxon>
    </lineage>
</organism>
<reference evidence="4" key="1">
    <citation type="journal article" date="2019" name="Int. J. Syst. Evol. Microbiol.">
        <title>The Global Catalogue of Microorganisms (GCM) 10K type strain sequencing project: providing services to taxonomists for standard genome sequencing and annotation.</title>
        <authorList>
            <consortium name="The Broad Institute Genomics Platform"/>
            <consortium name="The Broad Institute Genome Sequencing Center for Infectious Disease"/>
            <person name="Wu L."/>
            <person name="Ma J."/>
        </authorList>
    </citation>
    <scope>NUCLEOTIDE SEQUENCE [LARGE SCALE GENOMIC DNA]</scope>
    <source>
        <strain evidence="4">JCM 18054</strain>
    </source>
</reference>
<feature type="domain" description="Solute-binding protein family 5" evidence="2">
    <location>
        <begin position="78"/>
        <end position="445"/>
    </location>
</feature>
<proteinExistence type="predicted"/>
<evidence type="ECO:0000256" key="1">
    <source>
        <dbReference type="SAM" id="SignalP"/>
    </source>
</evidence>
<evidence type="ECO:0000313" key="3">
    <source>
        <dbReference type="EMBL" id="GAA4663143.1"/>
    </source>
</evidence>
<dbReference type="CDD" id="cd00995">
    <property type="entry name" value="PBP2_NikA_DppA_OppA_like"/>
    <property type="match status" value="1"/>
</dbReference>
<dbReference type="InterPro" id="IPR030678">
    <property type="entry name" value="Peptide/Ni-bd"/>
</dbReference>
<dbReference type="PANTHER" id="PTHR30290">
    <property type="entry name" value="PERIPLASMIC BINDING COMPONENT OF ABC TRANSPORTER"/>
    <property type="match status" value="1"/>
</dbReference>
<dbReference type="Gene3D" id="3.90.76.10">
    <property type="entry name" value="Dipeptide-binding Protein, Domain 1"/>
    <property type="match status" value="1"/>
</dbReference>
<sequence length="523" mass="55929">MRPSWRWMAAALTAVALGASACAGGGTAATGDGTFSVAVIEPDHLTPGRASGGLDIVEALFAPLTDLGDDGSLRYVQAESVTSQDNTTWTIKLRPGWTFHNGEPVTAHSYVDAWNATAYGPNGWANNGQLAGIAGYAELNTAQPATKELSGLKVVDDLTFTVTLSKPDSQFPYQLTPAMLGFYPLPKAAFTDPGAFDRAPVGDGPFKMEGKWETGGRITTTRYDAYQGEKPKSAGVTFVIYSDTATAYTDAQAGNVDVFMVPQDKYQQVRADFPDRVVTYDAVAIDFLGLPPQDRRFADIRVRQALSMAIDRDAINKAIFAGMYRPLDSLLPDTTIGGGTDSCGRYCTFDPAAAKQLLTEAGGFSGTLELWLPAGVGYEQTFEAIANQLRQNLGLQVAVRTQPDFAQFLAALDNHTITGPYRAHWGSLYPSAQNVLTSVFTETGVGYSASYYSNPEVSALIEQGNAATPEAAAAIYHQAEARIMRDFPVIPLFSDAYVYAYGPRVSGVKVGSAELDLTGITVS</sequence>
<comment type="caution">
    <text evidence="3">The sequence shown here is derived from an EMBL/GenBank/DDBJ whole genome shotgun (WGS) entry which is preliminary data.</text>
</comment>
<name>A0ABP8VHM0_9PSEU</name>
<dbReference type="PIRSF" id="PIRSF002741">
    <property type="entry name" value="MppA"/>
    <property type="match status" value="1"/>
</dbReference>
<dbReference type="InterPro" id="IPR039424">
    <property type="entry name" value="SBP_5"/>
</dbReference>
<accession>A0ABP8VHM0</accession>
<dbReference type="PROSITE" id="PS51257">
    <property type="entry name" value="PROKAR_LIPOPROTEIN"/>
    <property type="match status" value="1"/>
</dbReference>
<dbReference type="PANTHER" id="PTHR30290:SF83">
    <property type="entry name" value="ABC TRANSPORTER SUBSTRATE-BINDING PROTEIN"/>
    <property type="match status" value="1"/>
</dbReference>
<dbReference type="Proteomes" id="UP001500192">
    <property type="component" value="Unassembled WGS sequence"/>
</dbReference>
<dbReference type="EMBL" id="BAABIB010000128">
    <property type="protein sequence ID" value="GAA4663143.1"/>
    <property type="molecule type" value="Genomic_DNA"/>
</dbReference>
<dbReference type="Gene3D" id="3.40.190.10">
    <property type="entry name" value="Periplasmic binding protein-like II"/>
    <property type="match status" value="1"/>
</dbReference>